<dbReference type="InterPro" id="IPR051201">
    <property type="entry name" value="Chloro_Bact_Ser_Proteases"/>
</dbReference>
<dbReference type="PROSITE" id="PS51318">
    <property type="entry name" value="TAT"/>
    <property type="match status" value="1"/>
</dbReference>
<dbReference type="SMART" id="SM00228">
    <property type="entry name" value="PDZ"/>
    <property type="match status" value="1"/>
</dbReference>
<sequence>MSDETTRRRFLGSLAVGAGIALAGCATAPASDGDDLPGNVTDLEPLGTPDDQGNPSRFTDVYRAVRDSVAQIRVRTGSGVARGTGWVYDTDGRLVTNEHVVRNATDVFVRFRTGDWRSATVRAEDVYSDLAVLRPESVPDSAAALPLRRQDPPIGEEVLAIGNPFGFSGSVSSGIVSGLNRSLPATAGSGFSIPDAIQTDAPVNPGNSGGPLVDLRGSVVGVINSGGGDNIGFAISGALVSRVVPALIETGEYSHPYMGITLRPVTPELAERIGLDVAEGIYVASAIDDGPADGVLEEGDVIKRMGGQPIPTEQALSTFLALQTSPGDTIELEVVRDGRRETVALTLGERPAPQLPN</sequence>
<dbReference type="PANTHER" id="PTHR43343:SF3">
    <property type="entry name" value="PROTEASE DO-LIKE 8, CHLOROPLASTIC"/>
    <property type="match status" value="1"/>
</dbReference>
<dbReference type="InterPro" id="IPR001940">
    <property type="entry name" value="Peptidase_S1C"/>
</dbReference>
<dbReference type="InterPro" id="IPR006311">
    <property type="entry name" value="TAT_signal"/>
</dbReference>
<dbReference type="GO" id="GO:0006508">
    <property type="term" value="P:proteolysis"/>
    <property type="evidence" value="ECO:0007669"/>
    <property type="project" value="UniProtKB-KW"/>
</dbReference>
<protein>
    <submittedName>
        <fullName evidence="5">Serine protease Do (Heat-shock protein)</fullName>
    </submittedName>
</protein>
<dbReference type="GeneID" id="68854998"/>
<dbReference type="InterPro" id="IPR036034">
    <property type="entry name" value="PDZ_sf"/>
</dbReference>
<dbReference type="SUPFAM" id="SSF50494">
    <property type="entry name" value="Trypsin-like serine proteases"/>
    <property type="match status" value="1"/>
</dbReference>
<dbReference type="PROSITE" id="PS50106">
    <property type="entry name" value="PDZ"/>
    <property type="match status" value="1"/>
</dbReference>
<dbReference type="PROSITE" id="PS51257">
    <property type="entry name" value="PROKAR_LIPOPROTEIN"/>
    <property type="match status" value="1"/>
</dbReference>
<dbReference type="Proteomes" id="UP000663525">
    <property type="component" value="Chromosome"/>
</dbReference>
<gene>
    <name evidence="5" type="primary">degQ</name>
    <name evidence="5" type="ORF">HSR121_1395</name>
</gene>
<name>A0A897N3R6_9EURY</name>
<dbReference type="RefSeq" id="WP_229115547.1">
    <property type="nucleotide sequence ID" value="NZ_CP064787.1"/>
</dbReference>
<dbReference type="AlphaFoldDB" id="A0A897N3R6"/>
<dbReference type="EMBL" id="CP064787">
    <property type="protein sequence ID" value="QSG05739.1"/>
    <property type="molecule type" value="Genomic_DNA"/>
</dbReference>
<dbReference type="InterPro" id="IPR009003">
    <property type="entry name" value="Peptidase_S1_PA"/>
</dbReference>
<dbReference type="Gene3D" id="2.40.10.120">
    <property type="match status" value="1"/>
</dbReference>
<evidence type="ECO:0000256" key="1">
    <source>
        <dbReference type="ARBA" id="ARBA00022670"/>
    </source>
</evidence>
<dbReference type="Pfam" id="PF13180">
    <property type="entry name" value="PDZ_2"/>
    <property type="match status" value="1"/>
</dbReference>
<dbReference type="Gene3D" id="2.30.42.10">
    <property type="match status" value="1"/>
</dbReference>
<dbReference type="PANTHER" id="PTHR43343">
    <property type="entry name" value="PEPTIDASE S12"/>
    <property type="match status" value="1"/>
</dbReference>
<evidence type="ECO:0000313" key="6">
    <source>
        <dbReference type="Proteomes" id="UP000663525"/>
    </source>
</evidence>
<dbReference type="GO" id="GO:0004252">
    <property type="term" value="F:serine-type endopeptidase activity"/>
    <property type="evidence" value="ECO:0007669"/>
    <property type="project" value="InterPro"/>
</dbReference>
<proteinExistence type="predicted"/>
<feature type="region of interest" description="Disordered" evidence="3">
    <location>
        <begin position="30"/>
        <end position="56"/>
    </location>
</feature>
<evidence type="ECO:0000256" key="2">
    <source>
        <dbReference type="ARBA" id="ARBA00022801"/>
    </source>
</evidence>
<accession>A0A897N3R6</accession>
<dbReference type="PRINTS" id="PR00834">
    <property type="entry name" value="PROTEASES2C"/>
</dbReference>
<feature type="domain" description="PDZ" evidence="4">
    <location>
        <begin position="259"/>
        <end position="338"/>
    </location>
</feature>
<dbReference type="InterPro" id="IPR001478">
    <property type="entry name" value="PDZ"/>
</dbReference>
<evidence type="ECO:0000259" key="4">
    <source>
        <dbReference type="PROSITE" id="PS50106"/>
    </source>
</evidence>
<dbReference type="Pfam" id="PF13365">
    <property type="entry name" value="Trypsin_2"/>
    <property type="match status" value="1"/>
</dbReference>
<evidence type="ECO:0000256" key="3">
    <source>
        <dbReference type="SAM" id="MobiDB-lite"/>
    </source>
</evidence>
<evidence type="ECO:0000313" key="5">
    <source>
        <dbReference type="EMBL" id="QSG05739.1"/>
    </source>
</evidence>
<reference evidence="5" key="1">
    <citation type="submission" date="2020-11" db="EMBL/GenBank/DDBJ databases">
        <title>Carbohydrate-dependent, anaerobic sulfur respiration: A novel catabolism in halophilic archaea.</title>
        <authorList>
            <person name="Sorokin D.Y."/>
            <person name="Messina E."/>
            <person name="Smedile F."/>
            <person name="La Cono V."/>
            <person name="Hallsworth J.E."/>
            <person name="Yakimov M.M."/>
        </authorList>
    </citation>
    <scope>NUCLEOTIDE SEQUENCE</scope>
    <source>
        <strain evidence="5">HSR12-1</strain>
    </source>
</reference>
<organism evidence="5 6">
    <name type="scientific">Halapricum desulfuricans</name>
    <dbReference type="NCBI Taxonomy" id="2841257"/>
    <lineage>
        <taxon>Archaea</taxon>
        <taxon>Methanobacteriati</taxon>
        <taxon>Methanobacteriota</taxon>
        <taxon>Stenosarchaea group</taxon>
        <taxon>Halobacteria</taxon>
        <taxon>Halobacteriales</taxon>
        <taxon>Haloarculaceae</taxon>
        <taxon>Halapricum</taxon>
    </lineage>
</organism>
<keyword evidence="2" id="KW-0378">Hydrolase</keyword>
<dbReference type="SUPFAM" id="SSF50156">
    <property type="entry name" value="PDZ domain-like"/>
    <property type="match status" value="1"/>
</dbReference>
<keyword evidence="1 5" id="KW-0645">Protease</keyword>